<name>A0A132NPC6_GIAIN</name>
<dbReference type="EMBL" id="JXTI01000145">
    <property type="protein sequence ID" value="KWX11963.1"/>
    <property type="molecule type" value="Genomic_DNA"/>
</dbReference>
<reference evidence="2 3" key="1">
    <citation type="journal article" date="2015" name="Mol. Biochem. Parasitol.">
        <title>Identification of polymorphic genes for use in assemblage B genotyping assays through comparative genomics of multiple assemblage B Giardia duodenalis isolates.</title>
        <authorList>
            <person name="Wielinga C."/>
            <person name="Thompson R.C."/>
            <person name="Monis P."/>
            <person name="Ryan U."/>
        </authorList>
    </citation>
    <scope>NUCLEOTIDE SEQUENCE [LARGE SCALE GENOMIC DNA]</scope>
    <source>
        <strain evidence="2 3">BAH15c1</strain>
    </source>
</reference>
<feature type="compositionally biased region" description="Polar residues" evidence="1">
    <location>
        <begin position="763"/>
        <end position="776"/>
    </location>
</feature>
<feature type="compositionally biased region" description="Low complexity" evidence="1">
    <location>
        <begin position="461"/>
        <end position="473"/>
    </location>
</feature>
<feature type="compositionally biased region" description="Polar residues" evidence="1">
    <location>
        <begin position="783"/>
        <end position="794"/>
    </location>
</feature>
<proteinExistence type="predicted"/>
<feature type="region of interest" description="Disordered" evidence="1">
    <location>
        <begin position="758"/>
        <end position="794"/>
    </location>
</feature>
<feature type="compositionally biased region" description="Basic and acidic residues" evidence="1">
    <location>
        <begin position="436"/>
        <end position="447"/>
    </location>
</feature>
<accession>A0A132NPC6</accession>
<dbReference type="OrthoDB" id="10253991at2759"/>
<feature type="region of interest" description="Disordered" evidence="1">
    <location>
        <begin position="1456"/>
        <end position="1475"/>
    </location>
</feature>
<evidence type="ECO:0000313" key="2">
    <source>
        <dbReference type="EMBL" id="KWX11963.1"/>
    </source>
</evidence>
<sequence>MAVVTGILNRRAETLLQDMYKDIRKSVYLVQIPVSGGTYKHLPFMAYFSANKLFLRAISPTLNLQGEASNDAHISHVPSPSNSFVFTPLSDRDFIIELHNDQYSLGSIEIVEILGLNSSIIISETVYILGTDGVDLWFFKVPLNQFAVDVQVSDTKSETKIPTISAPTAPSAKHPKNVVVEKITFLLDQCDIFSKLSRHKLDFQDFSRLHCLQAGYMVGYNRRTKSGVIIGPNLKPHSESQHVLVHYKSIREPDMILVDQRSMKIASEQVLVNVKQNSFVFFVHKRLAAVEIFTLCYKDKVLRLRVHAEESGHYIENEFSYLYSVYPIGLLLEQDPSFKICERNLIASALARSILDEEMSSKNQKQYHFCVVYGMNFLSIDSTCSSARSASASATNSTFSTNSTVDSSLNSTILEEAATLSHPRGRTPISAAQPPRPERPHPSDKRKATLGGDHPSDHTRSSSAPGPATSPGSFTSTVISGLRDDMTRADHRVYMHNNVFLYNGKKLVGAYNAPFIPNVLAMSMSSDYLFIGSTESDEVHICELVHSKTFSKIVLRLRRKITTPTRVAVAAIAITSLWVIITTVEDTVFTFSYKDLVSPDSTNMVVTGLNQLSQDDTAVPLSLRMQFRHVDLFCTDHFGSFCMPNLPSKVVSNVPATTGSVDEDAGSRLEEAPATSSTTIATAVGISDVMSSKVPVVDLSALSADMMVSTNPGHDRSSIEQLASEANKLTSEVAGSIVVTESHLDNMLKMELESLHNELAPRNSVTSSKTDPTQSPLKEHESYQGTCTAEAPSNTTHSLASDLASNYNENQYYLNESVLHAVEKIAQINAFPFDNPDISPLEIANLKINSFVSKEPANIECKVLDKIINNHIRSSGRPREFYLEVELHILERLFKYCINFYAAFLILELWCYYITSQDGHLPGYYLTSHPLRQSRSQKEPSSSILYTFEVDIACNHSTICKMLEVCILPSPDRGFMEELTRNTVFSEDLYGTMPETTNNEESKVRRCGMKSEEFKFYQIGLIARLLLSLYQAFHKQVAADIIDKSFNSKFDLKLLQEVIEEASQFTLEFTPSQRLAELQEMLEEQLSKVLVWTSSIQSYFLRTSIFSKSDGFEKYAEVADLSNILKDLVPSKYSDWDLLSKIYFLDSRVKTLLTNMHDIANMQSEAIQNLMLQLTDIQDQRGSASRSQSSVFSSISTSRFVGHSMVAGSRAILSSQLMASQQNNTIYLPSGTTLQPAADHPLTLSDVNHSINAATDRPTTSSGGRRKIEVDKRELKRPLEEFVNELDKFEDITAKIPILEPQSFVGTTLVSPEKFSGARAEKDRVLHLKSPIMPAGRSITDSLIMSLKGAQSFSRRSVAQSVPAPSRPKEGVLLLSNLTRSGSALGPVRDYASHDPHDNAIDSGAEFVAAAPAMVLTANLSADSIRDSCVNPPVSIEERLRKLLFDRNVDLSHVTYQSGENTESDGEQSALRPGQRDISLRANSFSCSERSMRKSTSFGSESSISLEDMLTYSLVEKMNAQEKMKLMATIAHNSGTTIEDINELILQTMNEIDIYYASNRFLEDIRNAANAIVPNSDLANLILLGTVNPEQLTADDAIHGTLQDLAKSRSAEANKKIESSEPKKERGGMFTRMISTIRGAFGRRSRAILSAESQGKSLILSSTHSRVAHTLGISSLRQ</sequence>
<protein>
    <submittedName>
        <fullName evidence="2">Uncharacterized protein</fullName>
    </submittedName>
</protein>
<comment type="caution">
    <text evidence="2">The sequence shown here is derived from an EMBL/GenBank/DDBJ whole genome shotgun (WGS) entry which is preliminary data.</text>
</comment>
<feature type="region of interest" description="Disordered" evidence="1">
    <location>
        <begin position="417"/>
        <end position="477"/>
    </location>
</feature>
<dbReference type="Proteomes" id="UP000070089">
    <property type="component" value="Unassembled WGS sequence"/>
</dbReference>
<dbReference type="VEuPathDB" id="GiardiaDB:QR46_4082"/>
<evidence type="ECO:0000256" key="1">
    <source>
        <dbReference type="SAM" id="MobiDB-lite"/>
    </source>
</evidence>
<evidence type="ECO:0000313" key="3">
    <source>
        <dbReference type="Proteomes" id="UP000070089"/>
    </source>
</evidence>
<gene>
    <name evidence="2" type="ORF">QR46_4082</name>
</gene>
<organism evidence="2 3">
    <name type="scientific">Giardia duodenalis assemblage B</name>
    <dbReference type="NCBI Taxonomy" id="1394984"/>
    <lineage>
        <taxon>Eukaryota</taxon>
        <taxon>Metamonada</taxon>
        <taxon>Diplomonadida</taxon>
        <taxon>Hexamitidae</taxon>
        <taxon>Giardiinae</taxon>
        <taxon>Giardia</taxon>
    </lineage>
</organism>